<dbReference type="PANTHER" id="PTHR23531">
    <property type="entry name" value="QUINOLENE RESISTANCE PROTEIN NORA"/>
    <property type="match status" value="1"/>
</dbReference>
<proteinExistence type="predicted"/>
<reference evidence="6" key="1">
    <citation type="submission" date="2015-06" db="EMBL/GenBank/DDBJ databases">
        <authorList>
            <person name="Lim Y.L."/>
            <person name="Ee R."/>
            <person name="Yong D."/>
            <person name="How K.Y."/>
            <person name="Yin W.F."/>
            <person name="Chan K.G."/>
        </authorList>
    </citation>
    <scope>NUCLEOTIDE SEQUENCE [LARGE SCALE GENOMIC DNA]</scope>
    <source>
        <strain evidence="6">DSM 25325</strain>
    </source>
</reference>
<dbReference type="InterPro" id="IPR036259">
    <property type="entry name" value="MFS_trans_sf"/>
</dbReference>
<dbReference type="SUPFAM" id="SSF103473">
    <property type="entry name" value="MFS general substrate transporter"/>
    <property type="match status" value="1"/>
</dbReference>
<dbReference type="PANTHER" id="PTHR23531:SF1">
    <property type="entry name" value="QUINOLENE RESISTANCE PROTEIN NORA"/>
    <property type="match status" value="1"/>
</dbReference>
<dbReference type="Gene3D" id="1.20.1250.20">
    <property type="entry name" value="MFS general substrate transporter like domains"/>
    <property type="match status" value="1"/>
</dbReference>
<evidence type="ECO:0000313" key="6">
    <source>
        <dbReference type="Proteomes" id="UP000036700"/>
    </source>
</evidence>
<feature type="transmembrane region" description="Helical" evidence="4">
    <location>
        <begin position="28"/>
        <end position="51"/>
    </location>
</feature>
<evidence type="ECO:0000256" key="2">
    <source>
        <dbReference type="ARBA" id="ARBA00022989"/>
    </source>
</evidence>
<organism evidence="5 6">
    <name type="scientific">Pandoraea thiooxydans</name>
    <dbReference type="NCBI Taxonomy" id="445709"/>
    <lineage>
        <taxon>Bacteria</taxon>
        <taxon>Pseudomonadati</taxon>
        <taxon>Pseudomonadota</taxon>
        <taxon>Betaproteobacteria</taxon>
        <taxon>Burkholderiales</taxon>
        <taxon>Burkholderiaceae</taxon>
        <taxon>Pandoraea</taxon>
    </lineage>
</organism>
<keyword evidence="2 4" id="KW-1133">Transmembrane helix</keyword>
<dbReference type="AlphaFoldDB" id="A0A0G3EUB2"/>
<evidence type="ECO:0008006" key="7">
    <source>
        <dbReference type="Google" id="ProtNLM"/>
    </source>
</evidence>
<dbReference type="Proteomes" id="UP000036700">
    <property type="component" value="Chromosome"/>
</dbReference>
<feature type="transmembrane region" description="Helical" evidence="4">
    <location>
        <begin position="331"/>
        <end position="354"/>
    </location>
</feature>
<feature type="transmembrane region" description="Helical" evidence="4">
    <location>
        <begin position="63"/>
        <end position="80"/>
    </location>
</feature>
<evidence type="ECO:0000313" key="5">
    <source>
        <dbReference type="EMBL" id="AKJ68902.1"/>
    </source>
</evidence>
<feature type="transmembrane region" description="Helical" evidence="4">
    <location>
        <begin position="126"/>
        <end position="144"/>
    </location>
</feature>
<feature type="transmembrane region" description="Helical" evidence="4">
    <location>
        <begin position="207"/>
        <end position="232"/>
    </location>
</feature>
<keyword evidence="3 4" id="KW-0472">Membrane</keyword>
<dbReference type="KEGG" id="ptx:ABW99_12480"/>
<dbReference type="InterPro" id="IPR011701">
    <property type="entry name" value="MFS"/>
</dbReference>
<dbReference type="Pfam" id="PF07690">
    <property type="entry name" value="MFS_1"/>
    <property type="match status" value="1"/>
</dbReference>
<evidence type="ECO:0000256" key="4">
    <source>
        <dbReference type="SAM" id="Phobius"/>
    </source>
</evidence>
<name>A0A0G3EUB2_9BURK</name>
<feature type="transmembrane region" description="Helical" evidence="4">
    <location>
        <begin position="156"/>
        <end position="174"/>
    </location>
</feature>
<feature type="transmembrane region" description="Helical" evidence="4">
    <location>
        <begin position="296"/>
        <end position="319"/>
    </location>
</feature>
<dbReference type="EMBL" id="CP011568">
    <property type="protein sequence ID" value="AKJ68902.1"/>
    <property type="molecule type" value="Genomic_DNA"/>
</dbReference>
<sequence length="387" mass="39875">MLTATGAFRATQNMAQTTLSLLGVSLGLGSAAIGAIAAGANLVAVLTMLLITAHLSTSAAQRAVYVGLLFMTASLVSFLIPAQFMLLVGALLLGVAGGLVLPSAATAIGQRASNQGDRTHATRGRAFATLALVLSISLTLGPIYESVVLSAAHEHLSAAYLAFLPIALIGARVTRQSQATTDAAPAAPASFWASMAGLGSLFRNQKWCLAVCGQAVYMVPFSLVVVFIGLIGKSLYHIPASTTEVGIAIFFTVSFLCRVALTRWPAVGHRLRLFGVCVAATLCGIGLLAFGHGIGLFMFALAILGAPHGLTYPVALALVADAVPIEELPRANAGFQAVSNLITVAAPLAFGLVIDQFGDRAVLLCAAIPILPLAGLLWVLRDAGRVH</sequence>
<dbReference type="GO" id="GO:0022857">
    <property type="term" value="F:transmembrane transporter activity"/>
    <property type="evidence" value="ECO:0007669"/>
    <property type="project" value="InterPro"/>
</dbReference>
<feature type="transmembrane region" description="Helical" evidence="4">
    <location>
        <begin position="273"/>
        <end position="290"/>
    </location>
</feature>
<feature type="transmembrane region" description="Helical" evidence="4">
    <location>
        <begin position="360"/>
        <end position="380"/>
    </location>
</feature>
<keyword evidence="6" id="KW-1185">Reference proteome</keyword>
<accession>A0A0G3EUB2</accession>
<gene>
    <name evidence="5" type="ORF">ABW99_12480</name>
</gene>
<dbReference type="InterPro" id="IPR052714">
    <property type="entry name" value="MFS_Exporter"/>
</dbReference>
<keyword evidence="1 4" id="KW-0812">Transmembrane</keyword>
<feature type="transmembrane region" description="Helical" evidence="4">
    <location>
        <begin position="86"/>
        <end position="105"/>
    </location>
</feature>
<feature type="transmembrane region" description="Helical" evidence="4">
    <location>
        <begin position="238"/>
        <end position="261"/>
    </location>
</feature>
<evidence type="ECO:0000256" key="3">
    <source>
        <dbReference type="ARBA" id="ARBA00023136"/>
    </source>
</evidence>
<protein>
    <recommendedName>
        <fullName evidence="7">Major facilitator superfamily (MFS) profile domain-containing protein</fullName>
    </recommendedName>
</protein>
<dbReference type="RefSeq" id="WP_047214799.1">
    <property type="nucleotide sequence ID" value="NZ_CP011568.3"/>
</dbReference>
<dbReference type="PATRIC" id="fig|445709.3.peg.2654"/>
<evidence type="ECO:0000256" key="1">
    <source>
        <dbReference type="ARBA" id="ARBA00022692"/>
    </source>
</evidence>